<accession>A0A2P2P458</accession>
<dbReference type="EMBL" id="GGEC01069051">
    <property type="protein sequence ID" value="MBX49535.1"/>
    <property type="molecule type" value="Transcribed_RNA"/>
</dbReference>
<sequence>MHSCSNLSCYQHNTALIYELCALSEMVGILVRMADEKTIC</sequence>
<proteinExistence type="predicted"/>
<name>A0A2P2P458_RHIMU</name>
<organism evidence="1">
    <name type="scientific">Rhizophora mucronata</name>
    <name type="common">Asiatic mangrove</name>
    <dbReference type="NCBI Taxonomy" id="61149"/>
    <lineage>
        <taxon>Eukaryota</taxon>
        <taxon>Viridiplantae</taxon>
        <taxon>Streptophyta</taxon>
        <taxon>Embryophyta</taxon>
        <taxon>Tracheophyta</taxon>
        <taxon>Spermatophyta</taxon>
        <taxon>Magnoliopsida</taxon>
        <taxon>eudicotyledons</taxon>
        <taxon>Gunneridae</taxon>
        <taxon>Pentapetalae</taxon>
        <taxon>rosids</taxon>
        <taxon>fabids</taxon>
        <taxon>Malpighiales</taxon>
        <taxon>Rhizophoraceae</taxon>
        <taxon>Rhizophora</taxon>
    </lineage>
</organism>
<reference evidence="1" key="1">
    <citation type="submission" date="2018-02" db="EMBL/GenBank/DDBJ databases">
        <title>Rhizophora mucronata_Transcriptome.</title>
        <authorList>
            <person name="Meera S.P."/>
            <person name="Sreeshan A."/>
            <person name="Augustine A."/>
        </authorList>
    </citation>
    <scope>NUCLEOTIDE SEQUENCE</scope>
    <source>
        <tissue evidence="1">Leaf</tissue>
    </source>
</reference>
<evidence type="ECO:0000313" key="1">
    <source>
        <dbReference type="EMBL" id="MBX49535.1"/>
    </source>
</evidence>
<protein>
    <submittedName>
        <fullName evidence="1">Uncharacterized protein</fullName>
    </submittedName>
</protein>
<dbReference type="AlphaFoldDB" id="A0A2P2P458"/>